<dbReference type="InterPro" id="IPR046450">
    <property type="entry name" value="PA_dom_sf"/>
</dbReference>
<evidence type="ECO:0000313" key="4">
    <source>
        <dbReference type="EMBL" id="MFC3760267.1"/>
    </source>
</evidence>
<dbReference type="Gene3D" id="3.40.630.10">
    <property type="entry name" value="Zn peptidases"/>
    <property type="match status" value="1"/>
</dbReference>
<keyword evidence="1" id="KW-0732">Signal</keyword>
<evidence type="ECO:0000313" key="5">
    <source>
        <dbReference type="Proteomes" id="UP001595699"/>
    </source>
</evidence>
<dbReference type="Proteomes" id="UP001595699">
    <property type="component" value="Unassembled WGS sequence"/>
</dbReference>
<feature type="domain" description="PA" evidence="2">
    <location>
        <begin position="136"/>
        <end position="228"/>
    </location>
</feature>
<evidence type="ECO:0000256" key="1">
    <source>
        <dbReference type="SAM" id="SignalP"/>
    </source>
</evidence>
<comment type="caution">
    <text evidence="4">The sequence shown here is derived from an EMBL/GenBank/DDBJ whole genome shotgun (WGS) entry which is preliminary data.</text>
</comment>
<proteinExistence type="predicted"/>
<dbReference type="PROSITE" id="PS51318">
    <property type="entry name" value="TAT"/>
    <property type="match status" value="1"/>
</dbReference>
<dbReference type="SUPFAM" id="SSF52025">
    <property type="entry name" value="PA domain"/>
    <property type="match status" value="1"/>
</dbReference>
<dbReference type="InterPro" id="IPR045175">
    <property type="entry name" value="M28_fam"/>
</dbReference>
<keyword evidence="5" id="KW-1185">Reference proteome</keyword>
<feature type="domain" description="Peptidase M28" evidence="3">
    <location>
        <begin position="253"/>
        <end position="451"/>
    </location>
</feature>
<dbReference type="EMBL" id="JBHRZH010000005">
    <property type="protein sequence ID" value="MFC3760267.1"/>
    <property type="molecule type" value="Genomic_DNA"/>
</dbReference>
<dbReference type="PANTHER" id="PTHR12147:SF26">
    <property type="entry name" value="PEPTIDASE M28 DOMAIN-CONTAINING PROTEIN"/>
    <property type="match status" value="1"/>
</dbReference>
<feature type="chain" id="PRO_5046241360" evidence="1">
    <location>
        <begin position="24"/>
        <end position="462"/>
    </location>
</feature>
<gene>
    <name evidence="4" type="ORF">ACFOUW_05420</name>
</gene>
<reference evidence="5" key="1">
    <citation type="journal article" date="2019" name="Int. J. Syst. Evol. Microbiol.">
        <title>The Global Catalogue of Microorganisms (GCM) 10K type strain sequencing project: providing services to taxonomists for standard genome sequencing and annotation.</title>
        <authorList>
            <consortium name="The Broad Institute Genomics Platform"/>
            <consortium name="The Broad Institute Genome Sequencing Center for Infectious Disease"/>
            <person name="Wu L."/>
            <person name="Ma J."/>
        </authorList>
    </citation>
    <scope>NUCLEOTIDE SEQUENCE [LARGE SCALE GENOMIC DNA]</scope>
    <source>
        <strain evidence="5">CGMCC 4.7241</strain>
    </source>
</reference>
<dbReference type="InterPro" id="IPR003137">
    <property type="entry name" value="PA_domain"/>
</dbReference>
<dbReference type="Pfam" id="PF04389">
    <property type="entry name" value="Peptidase_M28"/>
    <property type="match status" value="1"/>
</dbReference>
<feature type="signal peptide" evidence="1">
    <location>
        <begin position="1"/>
        <end position="23"/>
    </location>
</feature>
<dbReference type="InterPro" id="IPR006311">
    <property type="entry name" value="TAT_signal"/>
</dbReference>
<dbReference type="Gene3D" id="3.50.30.30">
    <property type="match status" value="1"/>
</dbReference>
<protein>
    <submittedName>
        <fullName evidence="4">M28 family peptidase</fullName>
    </submittedName>
</protein>
<dbReference type="PANTHER" id="PTHR12147">
    <property type="entry name" value="METALLOPEPTIDASE M28 FAMILY MEMBER"/>
    <property type="match status" value="1"/>
</dbReference>
<sequence length="462" mass="48891">MPTIPRRDVLAGAAAFASFATVAFLPGTAAASTRRRPGAAAAPNLSLGDRAVVGKVNAKRALRDLHYLSNVIGARISGTPAEHRAAQFIAHEMRRLQYDVTLQPFAVDDKFMGSLKVGRDAWHTGSSPNGALNVSVAGPVVEGKQGGATDYPENVAGQLVLIDRGVAGGPDPDSSQRVALAVSRGARGVLLVGVQTAPPFKAGAFSPRFPTTYPVPILGLGQAHGEWLRARLARGAVDVVATTVHHAGLTSYNVFAERRPTIAHPDKKVVMVSAHYDSVPGSPGANDDGSGTVLTMELARVLRRLPVQQGLRFAWWGSEEYGLIGSRFYVNGLTDAETGRITGLFQNDMVATSHPPANTYWLLSLDGLHNATTSAVAGAAERLGYVDQVDGPVVRGSSDHVPFHERGVAAANFSWRGEGGPANLEPVYHTPEDTVAGNVSKERLQVSLELIGAATYDLARRR</sequence>
<accession>A0ABV7Y633</accession>
<evidence type="ECO:0000259" key="2">
    <source>
        <dbReference type="Pfam" id="PF02225"/>
    </source>
</evidence>
<dbReference type="Pfam" id="PF02225">
    <property type="entry name" value="PA"/>
    <property type="match status" value="1"/>
</dbReference>
<organism evidence="4 5">
    <name type="scientific">Tenggerimyces flavus</name>
    <dbReference type="NCBI Taxonomy" id="1708749"/>
    <lineage>
        <taxon>Bacteria</taxon>
        <taxon>Bacillati</taxon>
        <taxon>Actinomycetota</taxon>
        <taxon>Actinomycetes</taxon>
        <taxon>Propionibacteriales</taxon>
        <taxon>Nocardioidaceae</taxon>
        <taxon>Tenggerimyces</taxon>
    </lineage>
</organism>
<evidence type="ECO:0000259" key="3">
    <source>
        <dbReference type="Pfam" id="PF04389"/>
    </source>
</evidence>
<dbReference type="SUPFAM" id="SSF53187">
    <property type="entry name" value="Zn-dependent exopeptidases"/>
    <property type="match status" value="1"/>
</dbReference>
<dbReference type="InterPro" id="IPR007484">
    <property type="entry name" value="Peptidase_M28"/>
</dbReference>
<dbReference type="RefSeq" id="WP_205122671.1">
    <property type="nucleotide sequence ID" value="NZ_JAFBCM010000001.1"/>
</dbReference>
<name>A0ABV7Y633_9ACTN</name>